<feature type="domain" description="DSBA-like thioredoxin" evidence="3">
    <location>
        <begin position="4"/>
        <end position="196"/>
    </location>
</feature>
<protein>
    <recommendedName>
        <fullName evidence="1">2-hydroxychromene-2-carboxylate isomerase</fullName>
        <ecNumber evidence="1">5.99.1.4</ecNumber>
    </recommendedName>
</protein>
<comment type="similarity">
    <text evidence="1">Belongs to the GST superfamily. NadH family.</text>
</comment>
<feature type="active site" description="Nucleophile" evidence="2">
    <location>
        <position position="12"/>
    </location>
</feature>
<dbReference type="GO" id="GO:0004364">
    <property type="term" value="F:glutathione transferase activity"/>
    <property type="evidence" value="ECO:0007669"/>
    <property type="project" value="TreeGrafter"/>
</dbReference>
<dbReference type="InterPro" id="IPR001853">
    <property type="entry name" value="DSBA-like_thioredoxin_dom"/>
</dbReference>
<dbReference type="PANTHER" id="PTHR42943">
    <property type="entry name" value="GLUTATHIONE S-TRANSFERASE KAPPA"/>
    <property type="match status" value="1"/>
</dbReference>
<gene>
    <name evidence="4" type="ORF">FHY64_15380</name>
</gene>
<dbReference type="GO" id="GO:0004602">
    <property type="term" value="F:glutathione peroxidase activity"/>
    <property type="evidence" value="ECO:0007669"/>
    <property type="project" value="TreeGrafter"/>
</dbReference>
<dbReference type="EMBL" id="VFFF01000002">
    <property type="protein sequence ID" value="TNY31398.1"/>
    <property type="molecule type" value="Genomic_DNA"/>
</dbReference>
<accession>A0A5C5G9G9</accession>
<evidence type="ECO:0000256" key="1">
    <source>
        <dbReference type="PIRNR" id="PIRNR006386"/>
    </source>
</evidence>
<dbReference type="InterPro" id="IPR051924">
    <property type="entry name" value="GST_Kappa/NadH"/>
</dbReference>
<dbReference type="Pfam" id="PF01323">
    <property type="entry name" value="DSBA"/>
    <property type="match status" value="1"/>
</dbReference>
<name>A0A5C5G9G9_9RHOB</name>
<dbReference type="EC" id="5.99.1.4" evidence="1"/>
<dbReference type="PIRSF" id="PIRSF006386">
    <property type="entry name" value="HCCAis_GSTk"/>
    <property type="match status" value="1"/>
</dbReference>
<dbReference type="InterPro" id="IPR044087">
    <property type="entry name" value="NahD-like"/>
</dbReference>
<proteinExistence type="inferred from homology"/>
<evidence type="ECO:0000313" key="4">
    <source>
        <dbReference type="EMBL" id="TNY31398.1"/>
    </source>
</evidence>
<organism evidence="4 5">
    <name type="scientific">Pelagovum pacificum</name>
    <dbReference type="NCBI Taxonomy" id="2588711"/>
    <lineage>
        <taxon>Bacteria</taxon>
        <taxon>Pseudomonadati</taxon>
        <taxon>Pseudomonadota</taxon>
        <taxon>Alphaproteobacteria</taxon>
        <taxon>Rhodobacterales</taxon>
        <taxon>Paracoccaceae</taxon>
        <taxon>Pelagovum</taxon>
    </lineage>
</organism>
<dbReference type="GO" id="GO:1901170">
    <property type="term" value="P:naphthalene catabolic process"/>
    <property type="evidence" value="ECO:0007669"/>
    <property type="project" value="InterPro"/>
</dbReference>
<dbReference type="InterPro" id="IPR014440">
    <property type="entry name" value="HCCAis_GSTk"/>
</dbReference>
<reference evidence="4 5" key="1">
    <citation type="submission" date="2019-06" db="EMBL/GenBank/DDBJ databases">
        <title>Genome of new Rhodobacteraceae sp. SM1903.</title>
        <authorList>
            <person name="Ren X."/>
        </authorList>
    </citation>
    <scope>NUCLEOTIDE SEQUENCE [LARGE SCALE GENOMIC DNA]</scope>
    <source>
        <strain evidence="4 5">SM1903</strain>
    </source>
</reference>
<dbReference type="Gene3D" id="3.40.30.10">
    <property type="entry name" value="Glutaredoxin"/>
    <property type="match status" value="1"/>
</dbReference>
<evidence type="ECO:0000259" key="3">
    <source>
        <dbReference type="Pfam" id="PF01323"/>
    </source>
</evidence>
<dbReference type="AlphaFoldDB" id="A0A5C5G9G9"/>
<dbReference type="OrthoDB" id="5244108at2"/>
<evidence type="ECO:0000313" key="5">
    <source>
        <dbReference type="Proteomes" id="UP000314011"/>
    </source>
</evidence>
<dbReference type="InterPro" id="IPR036249">
    <property type="entry name" value="Thioredoxin-like_sf"/>
</dbReference>
<keyword evidence="5" id="KW-1185">Reference proteome</keyword>
<dbReference type="GO" id="GO:0018845">
    <property type="term" value="F:2-hydroxychromene-2-carboxylate isomerase activity"/>
    <property type="evidence" value="ECO:0007669"/>
    <property type="project" value="UniProtKB-UniRule"/>
</dbReference>
<comment type="catalytic activity">
    <reaction evidence="1">
        <text>2-hydroxychromene-2-carboxylate = (3E)-4-(2-hydroxyphenyl)-2-oxobut-3-enoate</text>
        <dbReference type="Rhea" id="RHEA:27401"/>
        <dbReference type="ChEBI" id="CHEBI:59350"/>
        <dbReference type="ChEBI" id="CHEBI:59353"/>
        <dbReference type="EC" id="5.99.1.4"/>
    </reaction>
</comment>
<evidence type="ECO:0000256" key="2">
    <source>
        <dbReference type="PIRSR" id="PIRSR006386-1"/>
    </source>
</evidence>
<dbReference type="Proteomes" id="UP000314011">
    <property type="component" value="Unassembled WGS sequence"/>
</dbReference>
<dbReference type="GO" id="GO:0006749">
    <property type="term" value="P:glutathione metabolic process"/>
    <property type="evidence" value="ECO:0007669"/>
    <property type="project" value="TreeGrafter"/>
</dbReference>
<keyword evidence="1 4" id="KW-0413">Isomerase</keyword>
<dbReference type="SUPFAM" id="SSF52833">
    <property type="entry name" value="Thioredoxin-like"/>
    <property type="match status" value="1"/>
</dbReference>
<dbReference type="CDD" id="cd03022">
    <property type="entry name" value="DsbA_HCCA_Iso"/>
    <property type="match status" value="1"/>
</dbReference>
<sequence length="200" mass="21613">MAHIDYYFSLISPFTYLAGTRLEEIAAKHGATVSYKPLDIMALFQRTGGTPVGERHPSRLEYRAQDLERAAKKSGKRFNLRPAHWPTNAAPASYAVIAAQSAGGGDLGALAHGLLRACWAEEKNIAEDEVIRACLTDAGFEASLADSGLLSGAETYAANLEDAVNAGAFGSPFYIATDSDQRFWGHDRLDDLDAHLADRL</sequence>
<dbReference type="PANTHER" id="PTHR42943:SF2">
    <property type="entry name" value="GLUTATHIONE S-TRANSFERASE KAPPA 1"/>
    <property type="match status" value="1"/>
</dbReference>
<dbReference type="RefSeq" id="WP_140196332.1">
    <property type="nucleotide sequence ID" value="NZ_CP065915.1"/>
</dbReference>
<comment type="caution">
    <text evidence="4">The sequence shown here is derived from an EMBL/GenBank/DDBJ whole genome shotgun (WGS) entry which is preliminary data.</text>
</comment>